<proteinExistence type="predicted"/>
<dbReference type="EMBL" id="JAUSUQ010000003">
    <property type="protein sequence ID" value="MDQ0338149.1"/>
    <property type="molecule type" value="Genomic_DNA"/>
</dbReference>
<accession>A0ABU0CQH3</accession>
<keyword evidence="2" id="KW-1185">Reference proteome</keyword>
<gene>
    <name evidence="1" type="ORF">J2S00_000933</name>
</gene>
<reference evidence="1 2" key="1">
    <citation type="submission" date="2023-07" db="EMBL/GenBank/DDBJ databases">
        <title>Genomic Encyclopedia of Type Strains, Phase IV (KMG-IV): sequencing the most valuable type-strain genomes for metagenomic binning, comparative biology and taxonomic classification.</title>
        <authorList>
            <person name="Goeker M."/>
        </authorList>
    </citation>
    <scope>NUCLEOTIDE SEQUENCE [LARGE SCALE GENOMIC DNA]</scope>
    <source>
        <strain evidence="1 2">DSM 17740</strain>
    </source>
</reference>
<protein>
    <submittedName>
        <fullName evidence="1">Uncharacterized protein</fullName>
    </submittedName>
</protein>
<dbReference type="Proteomes" id="UP001232445">
    <property type="component" value="Unassembled WGS sequence"/>
</dbReference>
<organism evidence="1 2">
    <name type="scientific">Caldalkalibacillus uzonensis</name>
    <dbReference type="NCBI Taxonomy" id="353224"/>
    <lineage>
        <taxon>Bacteria</taxon>
        <taxon>Bacillati</taxon>
        <taxon>Bacillota</taxon>
        <taxon>Bacilli</taxon>
        <taxon>Bacillales</taxon>
        <taxon>Bacillaceae</taxon>
        <taxon>Caldalkalibacillus</taxon>
    </lineage>
</organism>
<evidence type="ECO:0000313" key="1">
    <source>
        <dbReference type="EMBL" id="MDQ0338149.1"/>
    </source>
</evidence>
<comment type="caution">
    <text evidence="1">The sequence shown here is derived from an EMBL/GenBank/DDBJ whole genome shotgun (WGS) entry which is preliminary data.</text>
</comment>
<name>A0ABU0CQH3_9BACI</name>
<evidence type="ECO:0000313" key="2">
    <source>
        <dbReference type="Proteomes" id="UP001232445"/>
    </source>
</evidence>
<sequence length="119" mass="13098">MTKPLALGKAVHKGIEMLIQGYTLEEAVCEGFIEADFHPQVERSEVESLVKKSPVHAGMGETEVHFQLPSPILLQPHSYRATLIWLSKTNLVYGLSIGKPIGNRTTFSTTCSLPCMRGC</sequence>